<comment type="caution">
    <text evidence="1">The sequence shown here is derived from an EMBL/GenBank/DDBJ whole genome shotgun (WGS) entry which is preliminary data.</text>
</comment>
<evidence type="ECO:0000313" key="1">
    <source>
        <dbReference type="EMBL" id="THG89364.1"/>
    </source>
</evidence>
<gene>
    <name evidence="1" type="ORF">AJ85_18105</name>
</gene>
<proteinExistence type="predicted"/>
<dbReference type="EMBL" id="JALP01000242">
    <property type="protein sequence ID" value="THG89364.1"/>
    <property type="molecule type" value="Genomic_DNA"/>
</dbReference>
<protein>
    <submittedName>
        <fullName evidence="1">Uncharacterized protein</fullName>
    </submittedName>
</protein>
<reference evidence="1 2" key="1">
    <citation type="submission" date="2014-01" db="EMBL/GenBank/DDBJ databases">
        <title>Draft genome sequencing of Bacillus alcalophilus CGMCC 1.3604.</title>
        <authorList>
            <person name="Yang J."/>
            <person name="Diao L."/>
            <person name="Yang S."/>
        </authorList>
    </citation>
    <scope>NUCLEOTIDE SEQUENCE [LARGE SCALE GENOMIC DNA]</scope>
    <source>
        <strain evidence="1 2">CGMCC 1.3604</strain>
    </source>
</reference>
<dbReference type="Proteomes" id="UP000297014">
    <property type="component" value="Unassembled WGS sequence"/>
</dbReference>
<sequence length="102" mass="11471">MMPGVGYIGIGKVIETPQPIKGVTFHVNGTEKGMEELELHDPDILNDKEDLDNCEYVVKVEWIKTVPIEKAFKEKGLKANQNAAFKLNSQYTLDKVSEFFGL</sequence>
<evidence type="ECO:0000313" key="2">
    <source>
        <dbReference type="Proteomes" id="UP000297014"/>
    </source>
</evidence>
<name>A0A4S4JW34_ALKAL</name>
<organism evidence="1 2">
    <name type="scientific">Alkalihalobacillus alcalophilus ATCC 27647 = CGMCC 1.3604</name>
    <dbReference type="NCBI Taxonomy" id="1218173"/>
    <lineage>
        <taxon>Bacteria</taxon>
        <taxon>Bacillati</taxon>
        <taxon>Bacillota</taxon>
        <taxon>Bacilli</taxon>
        <taxon>Bacillales</taxon>
        <taxon>Bacillaceae</taxon>
        <taxon>Alkalihalobacillus</taxon>
    </lineage>
</organism>
<accession>A0A4S4JW34</accession>
<dbReference type="RefSeq" id="WP_200880904.1">
    <property type="nucleotide sequence ID" value="NZ_ALPT02000099.1"/>
</dbReference>
<dbReference type="AlphaFoldDB" id="A0A4S4JW34"/>